<dbReference type="PATRIC" id="fig|1126211.3.peg.2877"/>
<sequence length="39" mass="4292">MGTGCLAEGSLFFQAALNLKPAFAIMTYAYIINHHCKNM</sequence>
<evidence type="ECO:0000313" key="2">
    <source>
        <dbReference type="EMBL" id="AFJ62920.1"/>
    </source>
</evidence>
<name>I2C8E6_BACAY</name>
<keyword evidence="1" id="KW-1133">Transmembrane helix</keyword>
<gene>
    <name evidence="2" type="ORF">MUS_3028</name>
</gene>
<dbReference type="KEGG" id="bqy:MUS_3028"/>
<accession>I2C8E6</accession>
<dbReference type="EMBL" id="CP003332">
    <property type="protein sequence ID" value="AFJ62920.1"/>
    <property type="molecule type" value="Genomic_DNA"/>
</dbReference>
<keyword evidence="1" id="KW-0472">Membrane</keyword>
<feature type="transmembrane region" description="Helical" evidence="1">
    <location>
        <begin position="12"/>
        <end position="31"/>
    </location>
</feature>
<keyword evidence="1" id="KW-0812">Transmembrane</keyword>
<proteinExistence type="predicted"/>
<dbReference type="AlphaFoldDB" id="I2C8E6"/>
<organism evidence="2 3">
    <name type="scientific">Bacillus amyloliquefaciens (strain Y2)</name>
    <name type="common">Bacillus amyloliquefaciens subsp. plantarum (strain B9601-Y2)</name>
    <dbReference type="NCBI Taxonomy" id="1155777"/>
    <lineage>
        <taxon>Bacteria</taxon>
        <taxon>Bacillati</taxon>
        <taxon>Bacillota</taxon>
        <taxon>Bacilli</taxon>
        <taxon>Bacillales</taxon>
        <taxon>Bacillaceae</taxon>
        <taxon>Bacillus</taxon>
        <taxon>Bacillus amyloliquefaciens group</taxon>
    </lineage>
</organism>
<reference evidence="2 3" key="1">
    <citation type="journal article" date="2012" name="J. Biotechnol.">
        <title>Genome sequence of the plant growth promoting strain Bacillus amyloliquefaciens subsp. plantarum B9601-Y2 and expression of mersacidin and other secondary metabolites.</title>
        <authorList>
            <person name="He P."/>
            <person name="Hao K."/>
            <person name="Blom J."/>
            <person name="Ruckert C."/>
            <person name="Vater J."/>
            <person name="Mao Z."/>
            <person name="Wu Y."/>
            <person name="Hou M."/>
            <person name="He P."/>
            <person name="He Y."/>
            <person name="Borriss R."/>
        </authorList>
    </citation>
    <scope>NUCLEOTIDE SEQUENCE [LARGE SCALE GENOMIC DNA]</scope>
    <source>
        <strain evidence="2">Y2</strain>
    </source>
</reference>
<dbReference type="Proteomes" id="UP000002878">
    <property type="component" value="Chromosome"/>
</dbReference>
<evidence type="ECO:0000256" key="1">
    <source>
        <dbReference type="SAM" id="Phobius"/>
    </source>
</evidence>
<dbReference type="HOGENOM" id="CLU_3304087_0_0_9"/>
<protein>
    <submittedName>
        <fullName evidence="2">Uncharacterized protein</fullName>
    </submittedName>
</protein>
<evidence type="ECO:0000313" key="3">
    <source>
        <dbReference type="Proteomes" id="UP000002878"/>
    </source>
</evidence>